<evidence type="ECO:0000313" key="3">
    <source>
        <dbReference type="Proteomes" id="UP000198914"/>
    </source>
</evidence>
<evidence type="ECO:0000313" key="2">
    <source>
        <dbReference type="EMBL" id="SDZ12611.1"/>
    </source>
</evidence>
<name>A0A1H3QHJ9_9RHOB</name>
<accession>A0A1H3QHJ9</accession>
<keyword evidence="3" id="KW-1185">Reference proteome</keyword>
<protein>
    <recommendedName>
        <fullName evidence="1">DUF6314 domain-containing protein</fullName>
    </recommendedName>
</protein>
<dbReference type="RefSeq" id="WP_092645127.1">
    <property type="nucleotide sequence ID" value="NZ_FNPX01000006.1"/>
</dbReference>
<evidence type="ECO:0000259" key="1">
    <source>
        <dbReference type="Pfam" id="PF19834"/>
    </source>
</evidence>
<gene>
    <name evidence="2" type="ORF">SAMN05444004_106130</name>
</gene>
<dbReference type="STRING" id="1244108.SAMN05444004_106130"/>
<dbReference type="Pfam" id="PF19834">
    <property type="entry name" value="DUF6314"/>
    <property type="match status" value="1"/>
</dbReference>
<feature type="domain" description="DUF6314" evidence="1">
    <location>
        <begin position="10"/>
        <end position="133"/>
    </location>
</feature>
<sequence length="134" mass="15673">MTPPERLAGLLGDWRTMRVIRHRNGPTARFYGISIWTPEGRALRCTEQGTLTQDGTSFEAHRETLWRATPKTLEVAFADGRPFHTIDGPAAHHDCAPDTYVLYYDWRNWPRWTVRWSVTGPRKDYRALTRYLRV</sequence>
<dbReference type="AlphaFoldDB" id="A0A1H3QHJ9"/>
<organism evidence="2 3">
    <name type="scientific">Jannaschia faecimaris</name>
    <dbReference type="NCBI Taxonomy" id="1244108"/>
    <lineage>
        <taxon>Bacteria</taxon>
        <taxon>Pseudomonadati</taxon>
        <taxon>Pseudomonadota</taxon>
        <taxon>Alphaproteobacteria</taxon>
        <taxon>Rhodobacterales</taxon>
        <taxon>Roseobacteraceae</taxon>
        <taxon>Jannaschia</taxon>
    </lineage>
</organism>
<reference evidence="3" key="1">
    <citation type="submission" date="2016-10" db="EMBL/GenBank/DDBJ databases">
        <authorList>
            <person name="Varghese N."/>
            <person name="Submissions S."/>
        </authorList>
    </citation>
    <scope>NUCLEOTIDE SEQUENCE [LARGE SCALE GENOMIC DNA]</scope>
    <source>
        <strain evidence="3">DSM 100420</strain>
    </source>
</reference>
<proteinExistence type="predicted"/>
<dbReference type="EMBL" id="FNPX01000006">
    <property type="protein sequence ID" value="SDZ12611.1"/>
    <property type="molecule type" value="Genomic_DNA"/>
</dbReference>
<dbReference type="OrthoDB" id="7351979at2"/>
<dbReference type="InterPro" id="IPR045632">
    <property type="entry name" value="DUF6314"/>
</dbReference>
<dbReference type="Proteomes" id="UP000198914">
    <property type="component" value="Unassembled WGS sequence"/>
</dbReference>